<keyword evidence="5" id="KW-0333">Golgi apparatus</keyword>
<dbReference type="GO" id="GO:0032050">
    <property type="term" value="F:clathrin heavy chain binding"/>
    <property type="evidence" value="ECO:0007669"/>
    <property type="project" value="TreeGrafter"/>
</dbReference>
<comment type="caution">
    <text evidence="10">The sequence shown here is derived from an EMBL/GenBank/DDBJ whole genome shotgun (WGS) entry which is preliminary data.</text>
</comment>
<protein>
    <submittedName>
        <fullName evidence="10">Clathrin assembly protein</fullName>
    </submittedName>
</protein>
<dbReference type="GO" id="GO:0005546">
    <property type="term" value="F:phosphatidylinositol-4,5-bisphosphate binding"/>
    <property type="evidence" value="ECO:0007669"/>
    <property type="project" value="TreeGrafter"/>
</dbReference>
<keyword evidence="8" id="KW-0968">Cytoplasmic vesicle</keyword>
<dbReference type="InterPro" id="IPR011417">
    <property type="entry name" value="ANTH_dom"/>
</dbReference>
<reference evidence="10" key="1">
    <citation type="submission" date="2019-09" db="EMBL/GenBank/DDBJ databases">
        <title>Draft genome information of white flower Hibiscus syriacus.</title>
        <authorList>
            <person name="Kim Y.-M."/>
        </authorList>
    </citation>
    <scope>NUCLEOTIDE SEQUENCE [LARGE SCALE GENOMIC DNA]</scope>
    <source>
        <strain evidence="10">YM2019G1</strain>
    </source>
</reference>
<dbReference type="GO" id="GO:0005794">
    <property type="term" value="C:Golgi apparatus"/>
    <property type="evidence" value="ECO:0007669"/>
    <property type="project" value="UniProtKB-SubCell"/>
</dbReference>
<dbReference type="GO" id="GO:0030136">
    <property type="term" value="C:clathrin-coated vesicle"/>
    <property type="evidence" value="ECO:0007669"/>
    <property type="project" value="UniProtKB-SubCell"/>
</dbReference>
<dbReference type="CDD" id="cd16987">
    <property type="entry name" value="ANTH_N_AP180_plant"/>
    <property type="match status" value="1"/>
</dbReference>
<evidence type="ECO:0000313" key="11">
    <source>
        <dbReference type="Proteomes" id="UP000436088"/>
    </source>
</evidence>
<dbReference type="FunFam" id="1.25.40.90:FF:000027">
    <property type="entry name" value="Putative clathrin assembly protein"/>
    <property type="match status" value="1"/>
</dbReference>
<dbReference type="GO" id="GO:0006900">
    <property type="term" value="P:vesicle budding from membrane"/>
    <property type="evidence" value="ECO:0007669"/>
    <property type="project" value="TreeGrafter"/>
</dbReference>
<dbReference type="InterPro" id="IPR048050">
    <property type="entry name" value="ANTH_N_plant"/>
</dbReference>
<name>A0A6A2YVG0_HIBSY</name>
<dbReference type="PROSITE" id="PS50942">
    <property type="entry name" value="ENTH"/>
    <property type="match status" value="1"/>
</dbReference>
<dbReference type="Gene3D" id="1.25.40.90">
    <property type="match status" value="1"/>
</dbReference>
<dbReference type="GO" id="GO:0005545">
    <property type="term" value="F:1-phosphatidylinositol binding"/>
    <property type="evidence" value="ECO:0007669"/>
    <property type="project" value="InterPro"/>
</dbReference>
<evidence type="ECO:0000259" key="9">
    <source>
        <dbReference type="PROSITE" id="PS50942"/>
    </source>
</evidence>
<keyword evidence="7" id="KW-0168">Coated pit</keyword>
<dbReference type="GO" id="GO:0048268">
    <property type="term" value="P:clathrin coat assembly"/>
    <property type="evidence" value="ECO:0007669"/>
    <property type="project" value="InterPro"/>
</dbReference>
<keyword evidence="6" id="KW-0472">Membrane</keyword>
<evidence type="ECO:0000256" key="7">
    <source>
        <dbReference type="ARBA" id="ARBA00023176"/>
    </source>
</evidence>
<dbReference type="Proteomes" id="UP000436088">
    <property type="component" value="Unassembled WGS sequence"/>
</dbReference>
<dbReference type="InterPro" id="IPR014712">
    <property type="entry name" value="ANTH_dom_sf"/>
</dbReference>
<evidence type="ECO:0000256" key="8">
    <source>
        <dbReference type="ARBA" id="ARBA00023329"/>
    </source>
</evidence>
<dbReference type="SUPFAM" id="SSF48464">
    <property type="entry name" value="ENTH/VHS domain"/>
    <property type="match status" value="1"/>
</dbReference>
<dbReference type="InterPro" id="IPR008942">
    <property type="entry name" value="ENTH_VHS"/>
</dbReference>
<evidence type="ECO:0000256" key="3">
    <source>
        <dbReference type="ARBA" id="ARBA00004600"/>
    </source>
</evidence>
<gene>
    <name evidence="10" type="ORF">F3Y22_tig00111220pilonHSYRG00027</name>
</gene>
<organism evidence="10 11">
    <name type="scientific">Hibiscus syriacus</name>
    <name type="common">Rose of Sharon</name>
    <dbReference type="NCBI Taxonomy" id="106335"/>
    <lineage>
        <taxon>Eukaryota</taxon>
        <taxon>Viridiplantae</taxon>
        <taxon>Streptophyta</taxon>
        <taxon>Embryophyta</taxon>
        <taxon>Tracheophyta</taxon>
        <taxon>Spermatophyta</taxon>
        <taxon>Magnoliopsida</taxon>
        <taxon>eudicotyledons</taxon>
        <taxon>Gunneridae</taxon>
        <taxon>Pentapetalae</taxon>
        <taxon>rosids</taxon>
        <taxon>malvids</taxon>
        <taxon>Malvales</taxon>
        <taxon>Malvaceae</taxon>
        <taxon>Malvoideae</taxon>
        <taxon>Hibiscus</taxon>
    </lineage>
</organism>
<evidence type="ECO:0000256" key="2">
    <source>
        <dbReference type="ARBA" id="ARBA00004555"/>
    </source>
</evidence>
<dbReference type="InterPro" id="IPR013809">
    <property type="entry name" value="ENTH"/>
</dbReference>
<dbReference type="PANTHER" id="PTHR22951">
    <property type="entry name" value="CLATHRIN ASSEMBLY PROTEIN"/>
    <property type="match status" value="1"/>
</dbReference>
<dbReference type="PANTHER" id="PTHR22951:SF19">
    <property type="entry name" value="OS08G0467300 PROTEIN"/>
    <property type="match status" value="1"/>
</dbReference>
<dbReference type="AlphaFoldDB" id="A0A6A2YVG0"/>
<comment type="subcellular location">
    <subcellularLocation>
        <location evidence="1">Cytoplasmic vesicle</location>
        <location evidence="1">Clathrin-coated vesicle</location>
    </subcellularLocation>
    <subcellularLocation>
        <location evidence="2">Golgi apparatus</location>
    </subcellularLocation>
    <subcellularLocation>
        <location evidence="3">Membrane</location>
        <location evidence="3">Clathrin-coated pit</location>
    </subcellularLocation>
</comment>
<evidence type="ECO:0000256" key="1">
    <source>
        <dbReference type="ARBA" id="ARBA00004132"/>
    </source>
</evidence>
<dbReference type="InterPro" id="IPR045192">
    <property type="entry name" value="AP180-like"/>
</dbReference>
<evidence type="ECO:0000313" key="10">
    <source>
        <dbReference type="EMBL" id="KAE8683002.1"/>
    </source>
</evidence>
<evidence type="ECO:0000256" key="5">
    <source>
        <dbReference type="ARBA" id="ARBA00023034"/>
    </source>
</evidence>
<dbReference type="GO" id="GO:0000149">
    <property type="term" value="F:SNARE binding"/>
    <property type="evidence" value="ECO:0007669"/>
    <property type="project" value="TreeGrafter"/>
</dbReference>
<feature type="domain" description="ENTH" evidence="9">
    <location>
        <begin position="25"/>
        <end position="156"/>
    </location>
</feature>
<dbReference type="Gene3D" id="1.20.58.150">
    <property type="entry name" value="ANTH domain"/>
    <property type="match status" value="1"/>
</dbReference>
<dbReference type="SUPFAM" id="SSF89009">
    <property type="entry name" value="GAT-like domain"/>
    <property type="match status" value="1"/>
</dbReference>
<evidence type="ECO:0000256" key="6">
    <source>
        <dbReference type="ARBA" id="ARBA00023136"/>
    </source>
</evidence>
<dbReference type="GO" id="GO:0005905">
    <property type="term" value="C:clathrin-coated pit"/>
    <property type="evidence" value="ECO:0007669"/>
    <property type="project" value="UniProtKB-SubCell"/>
</dbReference>
<sequence length="501" mass="56637">MSIWKRAAAAIKDKKSLIVAYFSTRSSHRDLDFEAAIIKATSHDEYAIGKSHAQMVFWCIRASPNNICPLIRVLSKRMEKTRSWVVAIKGLMLMHDLIHCKIPAIKNMDGLPFDLSSFGDGHSSLSKTWGFNIFIRQYFAFLDERCGIWLEEENETAKDSPLMVQQLSKLRKLQLLLDMLLKIRPPADKMKVCLILEAMDCVVIEIFDIYGRICSEIAEVLLEVQSVGKLQASMALEILRKVTIQGEELSRYFEFCKEYGVLKANKVVTITAIPEEDFEMSLDSSSVRLSSHHVVWCSMAKDTCIHLWCNKRIANHHSSIDNIAEEFRIVWAVAAAELATNEPPKSPKERQSLEKQPMRIGVVTPMIGGLFPGLCLPRQSLLSWSSRKQRSVSRSTAEAEYRSLADTTAEGKGHGQTTCRQLCSSTLSNCRCVDKAVNYNSVSGITPKAQCVLIAKTSVAQMLRFFMLEEVEKQGECWRVVKPAVYWVNLTVVTQQPAWLY</sequence>
<accession>A0A6A2YVG0</accession>
<dbReference type="GO" id="GO:0072583">
    <property type="term" value="P:clathrin-dependent endocytosis"/>
    <property type="evidence" value="ECO:0007669"/>
    <property type="project" value="InterPro"/>
</dbReference>
<proteinExistence type="predicted"/>
<evidence type="ECO:0000256" key="4">
    <source>
        <dbReference type="ARBA" id="ARBA00022583"/>
    </source>
</evidence>
<dbReference type="SMART" id="SM00273">
    <property type="entry name" value="ENTH"/>
    <property type="match status" value="1"/>
</dbReference>
<keyword evidence="11" id="KW-1185">Reference proteome</keyword>
<dbReference type="EMBL" id="VEPZ02001273">
    <property type="protein sequence ID" value="KAE8683002.1"/>
    <property type="molecule type" value="Genomic_DNA"/>
</dbReference>
<dbReference type="Pfam" id="PF07651">
    <property type="entry name" value="ANTH"/>
    <property type="match status" value="1"/>
</dbReference>
<keyword evidence="4" id="KW-0254">Endocytosis</keyword>